<dbReference type="AlphaFoldDB" id="A0A380T8J4"/>
<organism evidence="1">
    <name type="scientific">metagenome</name>
    <dbReference type="NCBI Taxonomy" id="256318"/>
    <lineage>
        <taxon>unclassified sequences</taxon>
        <taxon>metagenomes</taxon>
    </lineage>
</organism>
<proteinExistence type="predicted"/>
<reference evidence="1" key="1">
    <citation type="submission" date="2018-07" db="EMBL/GenBank/DDBJ databases">
        <authorList>
            <person name="Quirk P.G."/>
            <person name="Krulwich T.A."/>
        </authorList>
    </citation>
    <scope>NUCLEOTIDE SEQUENCE</scope>
</reference>
<sequence length="195" mass="21015">MKLLSVAAAMAALIAPSIFAPKAHAQVDSVRLGVMKHNICVADCKNADKESGVNINGELRFRPLDALAWAGSPHPYVMASVNSDGNTSYGGVGLEWDFSFGGAFHFEPGFGYVVHDGDINNPFPSGTQAAVDYSAEHVLLGSRDLFRTSLALTWDMSDTFALQGIYEHLSHGQILGSGRNQGMDEIGVRAVWRFK</sequence>
<evidence type="ECO:0000313" key="1">
    <source>
        <dbReference type="EMBL" id="SUS03311.1"/>
    </source>
</evidence>
<evidence type="ECO:0008006" key="2">
    <source>
        <dbReference type="Google" id="ProtNLM"/>
    </source>
</evidence>
<name>A0A380T8J4_9ZZZZ</name>
<protein>
    <recommendedName>
        <fullName evidence="2">Acyloxyacyl hydrolase</fullName>
    </recommendedName>
</protein>
<accession>A0A380T8J4</accession>
<dbReference type="EMBL" id="UIDG01000001">
    <property type="protein sequence ID" value="SUS03311.1"/>
    <property type="molecule type" value="Genomic_DNA"/>
</dbReference>
<gene>
    <name evidence="1" type="ORF">DF3PB_10063</name>
</gene>
<dbReference type="Gene3D" id="2.40.160.20">
    <property type="match status" value="1"/>
</dbReference>